<reference evidence="5" key="1">
    <citation type="journal article" date="2020" name="Mitochondrial DNA Part B Resour">
        <title>The complete mitochondrial genome of the rubber tree endophytic alga Heveochlorella hainangensis.</title>
        <authorList>
            <person name="Yu B."/>
            <person name="Ma S."/>
            <person name="Han B."/>
            <person name="Fu L."/>
            <person name="Tan D."/>
            <person name="Sun X."/>
            <person name="Zhang J."/>
        </authorList>
    </citation>
    <scope>NUCLEOTIDE SEQUENCE</scope>
</reference>
<geneLocation type="mitochondrion" evidence="5"/>
<evidence type="ECO:0000256" key="2">
    <source>
        <dbReference type="ARBA" id="ARBA00022980"/>
    </source>
</evidence>
<dbReference type="AlphaFoldDB" id="A0A6M8U2Y4"/>
<protein>
    <submittedName>
        <fullName evidence="5">30S ribosomal protein S3</fullName>
    </submittedName>
</protein>
<dbReference type="InterPro" id="IPR036419">
    <property type="entry name" value="Ribosomal_S3_C_sf"/>
</dbReference>
<keyword evidence="5" id="KW-0496">Mitochondrion</keyword>
<gene>
    <name evidence="5" type="primary">rps3</name>
</gene>
<keyword evidence="2 5" id="KW-0689">Ribosomal protein</keyword>
<keyword evidence="3" id="KW-0687">Ribonucleoprotein</keyword>
<accession>A0A6M8U2Y4</accession>
<evidence type="ECO:0000256" key="3">
    <source>
        <dbReference type="ARBA" id="ARBA00023274"/>
    </source>
</evidence>
<proteinExistence type="inferred from homology"/>
<sequence length="337" mass="39599">MSQKTNPLSLRLQKTNRNFDSPSYSDYFLTENSTYLIAVDNYTKTVFGENQYLTAFISTKSFYRKINVLIFLQQNSFHFKKTLLKCSPHSRSKLSLTNFDLQKKIDKNNLLTRYLKNNTYFNQSKKINNYPSLRNWIKQNKIKTRSHSLDQNSLIAVLNDLLFSFGKNNRYLTFKENEQKQRYTVNSFWNSIFQTNVYFEKIRFTNYNQTVRSIVDTFVYLLEKRVSFNLIKNVLFKQFIDKQSYPVRFGKHTVSGQVQKGNPYFINNPQNSLNIKGIRISCSGRIGGRSKKAQKAKMQSQQYGQISLNVFSSKVSFARKSAYTSFGKIGVKVWIRF</sequence>
<dbReference type="EMBL" id="MN966687">
    <property type="protein sequence ID" value="QKJ84916.1"/>
    <property type="molecule type" value="Genomic_DNA"/>
</dbReference>
<dbReference type="GO" id="GO:1990904">
    <property type="term" value="C:ribonucleoprotein complex"/>
    <property type="evidence" value="ECO:0007669"/>
    <property type="project" value="UniProtKB-KW"/>
</dbReference>
<feature type="domain" description="Small ribosomal subunit protein uS3 C-terminal" evidence="4">
    <location>
        <begin position="274"/>
        <end position="335"/>
    </location>
</feature>
<evidence type="ECO:0000259" key="4">
    <source>
        <dbReference type="Pfam" id="PF00189"/>
    </source>
</evidence>
<dbReference type="GeneID" id="55748009"/>
<evidence type="ECO:0000256" key="1">
    <source>
        <dbReference type="ARBA" id="ARBA00010761"/>
    </source>
</evidence>
<evidence type="ECO:0000313" key="5">
    <source>
        <dbReference type="EMBL" id="QKJ84916.1"/>
    </source>
</evidence>
<dbReference type="GO" id="GO:0006412">
    <property type="term" value="P:translation"/>
    <property type="evidence" value="ECO:0007669"/>
    <property type="project" value="InterPro"/>
</dbReference>
<dbReference type="InterPro" id="IPR001351">
    <property type="entry name" value="Ribosomal_uS3_C"/>
</dbReference>
<name>A0A6M8U2Y4_9CHLO</name>
<organism evidence="5">
    <name type="scientific">Jaagichlorella hainangensis</name>
    <dbReference type="NCBI Taxonomy" id="445995"/>
    <lineage>
        <taxon>Eukaryota</taxon>
        <taxon>Viridiplantae</taxon>
        <taxon>Chlorophyta</taxon>
        <taxon>core chlorophytes</taxon>
        <taxon>Trebouxiophyceae</taxon>
        <taxon>Watanabeales</taxon>
        <taxon>Watanabeaceae</taxon>
        <taxon>Jaagichlorella</taxon>
    </lineage>
</organism>
<dbReference type="Gene3D" id="3.30.1140.32">
    <property type="entry name" value="Ribosomal protein S3, C-terminal domain"/>
    <property type="match status" value="1"/>
</dbReference>
<dbReference type="Pfam" id="PF00189">
    <property type="entry name" value="Ribosomal_S3_C"/>
    <property type="match status" value="1"/>
</dbReference>
<dbReference type="SUPFAM" id="SSF54821">
    <property type="entry name" value="Ribosomal protein S3 C-terminal domain"/>
    <property type="match status" value="1"/>
</dbReference>
<dbReference type="GO" id="GO:0003735">
    <property type="term" value="F:structural constituent of ribosome"/>
    <property type="evidence" value="ECO:0007669"/>
    <property type="project" value="InterPro"/>
</dbReference>
<comment type="similarity">
    <text evidence="1">Belongs to the universal ribosomal protein uS3 family.</text>
</comment>
<dbReference type="RefSeq" id="YP_009861060.1">
    <property type="nucleotide sequence ID" value="NC_048968.1"/>
</dbReference>
<dbReference type="GO" id="GO:0005840">
    <property type="term" value="C:ribosome"/>
    <property type="evidence" value="ECO:0007669"/>
    <property type="project" value="UniProtKB-KW"/>
</dbReference>